<comment type="function">
    <text evidence="1">May be involved in transcriptional regulation.</text>
</comment>
<reference evidence="12" key="2">
    <citation type="submission" date="2025-09" db="UniProtKB">
        <authorList>
            <consortium name="Ensembl"/>
        </authorList>
    </citation>
    <scope>IDENTIFICATION</scope>
</reference>
<feature type="domain" description="C2H2-type" evidence="11">
    <location>
        <begin position="601"/>
        <end position="628"/>
    </location>
</feature>
<accession>A0A8C7LLE4</accession>
<dbReference type="FunFam" id="3.30.160.60:FF:000358">
    <property type="entry name" value="zinc finger protein 24"/>
    <property type="match status" value="3"/>
</dbReference>
<evidence type="ECO:0000256" key="6">
    <source>
        <dbReference type="ARBA" id="ARBA00022771"/>
    </source>
</evidence>
<name>A0A8C7LLE4_ONCKI</name>
<evidence type="ECO:0000256" key="8">
    <source>
        <dbReference type="ARBA" id="ARBA00023242"/>
    </source>
</evidence>
<dbReference type="GO" id="GO:0005634">
    <property type="term" value="C:nucleus"/>
    <property type="evidence" value="ECO:0007669"/>
    <property type="project" value="UniProtKB-SubCell"/>
</dbReference>
<dbReference type="FunFam" id="3.30.160.60:FF:001498">
    <property type="entry name" value="Zinc finger protein 404"/>
    <property type="match status" value="1"/>
</dbReference>
<evidence type="ECO:0000259" key="11">
    <source>
        <dbReference type="PROSITE" id="PS50157"/>
    </source>
</evidence>
<dbReference type="PANTHER" id="PTHR16515">
    <property type="entry name" value="PR DOMAIN ZINC FINGER PROTEIN"/>
    <property type="match status" value="1"/>
</dbReference>
<dbReference type="InterPro" id="IPR036236">
    <property type="entry name" value="Znf_C2H2_sf"/>
</dbReference>
<keyword evidence="7" id="KW-0862">Zinc</keyword>
<feature type="domain" description="C2H2-type" evidence="11">
    <location>
        <begin position="713"/>
        <end position="740"/>
    </location>
</feature>
<protein>
    <submittedName>
        <fullName evidence="12">Zinc finger protein 501-like</fullName>
    </submittedName>
</protein>
<dbReference type="FunFam" id="3.30.160.60:FF:002281">
    <property type="match status" value="1"/>
</dbReference>
<evidence type="ECO:0000256" key="1">
    <source>
        <dbReference type="ARBA" id="ARBA00003767"/>
    </source>
</evidence>
<dbReference type="Gene3D" id="3.30.160.60">
    <property type="entry name" value="Classic Zinc Finger"/>
    <property type="match status" value="10"/>
</dbReference>
<feature type="domain" description="C2H2-type" evidence="11">
    <location>
        <begin position="545"/>
        <end position="572"/>
    </location>
</feature>
<dbReference type="Ensembl" id="ENSOKIT00005121700.1">
    <property type="protein sequence ID" value="ENSOKIP00005113744.1"/>
    <property type="gene ID" value="ENSOKIG00005049421.1"/>
</dbReference>
<comment type="subcellular location">
    <subcellularLocation>
        <location evidence="2">Nucleus</location>
    </subcellularLocation>
</comment>
<evidence type="ECO:0000313" key="13">
    <source>
        <dbReference type="Proteomes" id="UP000694557"/>
    </source>
</evidence>
<feature type="region of interest" description="Disordered" evidence="10">
    <location>
        <begin position="198"/>
        <end position="231"/>
    </location>
</feature>
<feature type="domain" description="C2H2-type" evidence="11">
    <location>
        <begin position="797"/>
        <end position="824"/>
    </location>
</feature>
<dbReference type="PROSITE" id="PS50157">
    <property type="entry name" value="ZINC_FINGER_C2H2_2"/>
    <property type="match status" value="10"/>
</dbReference>
<evidence type="ECO:0000313" key="12">
    <source>
        <dbReference type="Ensembl" id="ENSOKIP00005113744.1"/>
    </source>
</evidence>
<dbReference type="FunFam" id="3.30.160.60:FF:002004">
    <property type="entry name" value="Zinc finger protein 473"/>
    <property type="match status" value="1"/>
</dbReference>
<keyword evidence="13" id="KW-1185">Reference proteome</keyword>
<dbReference type="SMART" id="SM00355">
    <property type="entry name" value="ZnF_C2H2"/>
    <property type="match status" value="10"/>
</dbReference>
<dbReference type="SUPFAM" id="SSF57667">
    <property type="entry name" value="beta-beta-alpha zinc fingers"/>
    <property type="match status" value="6"/>
</dbReference>
<keyword evidence="8" id="KW-0539">Nucleus</keyword>
<dbReference type="FunFam" id="3.30.160.60:FF:002343">
    <property type="entry name" value="Zinc finger protein 33A"/>
    <property type="match status" value="2"/>
</dbReference>
<dbReference type="GO" id="GO:0008270">
    <property type="term" value="F:zinc ion binding"/>
    <property type="evidence" value="ECO:0007669"/>
    <property type="project" value="UniProtKB-KW"/>
</dbReference>
<feature type="domain" description="C2H2-type" evidence="11">
    <location>
        <begin position="573"/>
        <end position="600"/>
    </location>
</feature>
<evidence type="ECO:0000256" key="4">
    <source>
        <dbReference type="ARBA" id="ARBA00022723"/>
    </source>
</evidence>
<dbReference type="GeneTree" id="ENSGT01150000286918"/>
<dbReference type="Proteomes" id="UP000694557">
    <property type="component" value="Unassembled WGS sequence"/>
</dbReference>
<dbReference type="InterPro" id="IPR013087">
    <property type="entry name" value="Znf_C2H2_type"/>
</dbReference>
<dbReference type="FunFam" id="3.30.160.60:FF:000936">
    <property type="entry name" value="Zinc finger protein 577"/>
    <property type="match status" value="1"/>
</dbReference>
<evidence type="ECO:0000256" key="7">
    <source>
        <dbReference type="ARBA" id="ARBA00022833"/>
    </source>
</evidence>
<evidence type="ECO:0000256" key="5">
    <source>
        <dbReference type="ARBA" id="ARBA00022737"/>
    </source>
</evidence>
<evidence type="ECO:0000256" key="10">
    <source>
        <dbReference type="SAM" id="MobiDB-lite"/>
    </source>
</evidence>
<dbReference type="PROSITE" id="PS00028">
    <property type="entry name" value="ZINC_FINGER_C2H2_1"/>
    <property type="match status" value="10"/>
</dbReference>
<evidence type="ECO:0000256" key="9">
    <source>
        <dbReference type="PROSITE-ProRule" id="PRU00042"/>
    </source>
</evidence>
<evidence type="ECO:0000256" key="2">
    <source>
        <dbReference type="ARBA" id="ARBA00004123"/>
    </source>
</evidence>
<dbReference type="Pfam" id="PF00096">
    <property type="entry name" value="zf-C2H2"/>
    <property type="match status" value="9"/>
</dbReference>
<feature type="domain" description="C2H2-type" evidence="11">
    <location>
        <begin position="685"/>
        <end position="712"/>
    </location>
</feature>
<keyword evidence="6 9" id="KW-0863">Zinc-finger</keyword>
<feature type="domain" description="C2H2-type" evidence="11">
    <location>
        <begin position="741"/>
        <end position="768"/>
    </location>
</feature>
<dbReference type="PANTHER" id="PTHR16515:SF58">
    <property type="entry name" value="ZINC FINGER PROTEIN 22"/>
    <property type="match status" value="1"/>
</dbReference>
<dbReference type="InterPro" id="IPR050331">
    <property type="entry name" value="Zinc_finger"/>
</dbReference>
<dbReference type="GO" id="GO:0010468">
    <property type="term" value="P:regulation of gene expression"/>
    <property type="evidence" value="ECO:0007669"/>
    <property type="project" value="TreeGrafter"/>
</dbReference>
<keyword evidence="4" id="KW-0479">Metal-binding</keyword>
<gene>
    <name evidence="12" type="primary">LOC116372150</name>
</gene>
<keyword evidence="5" id="KW-0677">Repeat</keyword>
<dbReference type="AlphaFoldDB" id="A0A8C7LLE4"/>
<comment type="similarity">
    <text evidence="3">Belongs to the krueppel C2H2-type zinc-finger protein family.</text>
</comment>
<feature type="domain" description="C2H2-type" evidence="11">
    <location>
        <begin position="769"/>
        <end position="796"/>
    </location>
</feature>
<feature type="region of interest" description="Disordered" evidence="10">
    <location>
        <begin position="20"/>
        <end position="39"/>
    </location>
</feature>
<reference evidence="12" key="1">
    <citation type="submission" date="2025-08" db="UniProtKB">
        <authorList>
            <consortium name="Ensembl"/>
        </authorList>
    </citation>
    <scope>IDENTIFICATION</scope>
</reference>
<sequence length="832" mass="91610">MASVKLEDCSPTMELNIDIKDEEEEEKIGGSVSHGMRPVTSTVRTNPACLSPSTLSPNLQSLGPDCDSGAQYALQDPEMASVKLEDCSQTLELNANIKDEEEEEKICGKSVSHGRLELSLKPVTSTVRTNPACPSPTTLSQNLQLRGPDCDSGAQFALQDPEMTSVKLEDCSQTLELNVNIKDEEEEEKIGKSVNHGMRPVTSTVRTNPACLSPSTRSPKLQSLGPDNDSGGQFLQQDPEMASVKLEDCTQTLELNVNIKDEEEEEKIGKSVSHGRLELSLKPVTSTVRTNPACLSPSTLSTNLQSLGPDCDSGAQFALQDPEMASVKLEECSQTLLNVNMKDEEEEEKIGKSVSHGRLELSLKPVTSTVRTNPACLSPSTLSTNLQSLGPDCDSGAQFALQDPEMASVKLEECSQTLLNVNMKDEEEEEKIGKSVSHGRLELSLKPITSTVRTNPACLSPSTLRPNLQSRGPDCESGAQFALQDPEMASVKLEDCSQTLELNVNIKDEEEEEKIGKSVNHGDHVETFSTSREKQQEDHGAKRSHHCPHCEEIFPILSKLKIHLKIHTGENPYSCTDCGKRFTTSGNLTVHQRVHTGEKPYSCPDCGKIFSRLSHLKRHEHIHTGVKPYSCSDCVKCYTTSAELKLHQRVHTGEKPYSCSDCGKSFSRQGFLKAHELIHTGVKPYSCSDCGKIFSQLGNLKTHERIHTGVKPYACSDCVKCFTTSTELKVHQRTHTGEKPYSCSDCGKSISLLCNLKTHERIHTGMKPYSCSDCVKCFTTSAELKVHQRTHTGEKPYFCSDCGKSFSQMCHLKRHQGKHKGEKPYHGSDCRK</sequence>
<organism evidence="12 13">
    <name type="scientific">Oncorhynchus kisutch</name>
    <name type="common">Coho salmon</name>
    <name type="synonym">Salmo kisutch</name>
    <dbReference type="NCBI Taxonomy" id="8019"/>
    <lineage>
        <taxon>Eukaryota</taxon>
        <taxon>Metazoa</taxon>
        <taxon>Chordata</taxon>
        <taxon>Craniata</taxon>
        <taxon>Vertebrata</taxon>
        <taxon>Euteleostomi</taxon>
        <taxon>Actinopterygii</taxon>
        <taxon>Neopterygii</taxon>
        <taxon>Teleostei</taxon>
        <taxon>Protacanthopterygii</taxon>
        <taxon>Salmoniformes</taxon>
        <taxon>Salmonidae</taxon>
        <taxon>Salmoninae</taxon>
        <taxon>Oncorhynchus</taxon>
    </lineage>
</organism>
<feature type="domain" description="C2H2-type" evidence="11">
    <location>
        <begin position="657"/>
        <end position="684"/>
    </location>
</feature>
<feature type="domain" description="C2H2-type" evidence="11">
    <location>
        <begin position="629"/>
        <end position="656"/>
    </location>
</feature>
<proteinExistence type="inferred from homology"/>
<evidence type="ECO:0000256" key="3">
    <source>
        <dbReference type="ARBA" id="ARBA00006991"/>
    </source>
</evidence>